<keyword evidence="1" id="KW-0732">Signal</keyword>
<sequence length="138" mass="15286">MRLSIGSSTIIALLWPLTQDLVFTAIQGGSTSLDVIKNRLIIVSNRLPVTITSHSPLNFGLVETHHQGFNARPSYTFKESSGGLVSALNRYNTQGDFTWIGWSGLDVPNPDRNQVEGKLSEEYTCKTVWLSSKLADKY</sequence>
<dbReference type="GO" id="GO:0003825">
    <property type="term" value="F:alpha,alpha-trehalose-phosphate synthase (UDP-forming) activity"/>
    <property type="evidence" value="ECO:0007669"/>
    <property type="project" value="TreeGrafter"/>
</dbReference>
<proteinExistence type="predicted"/>
<dbReference type="PANTHER" id="PTHR10788">
    <property type="entry name" value="TREHALOSE-6-PHOSPHATE SYNTHASE"/>
    <property type="match status" value="1"/>
</dbReference>
<dbReference type="Proteomes" id="UP000765509">
    <property type="component" value="Unassembled WGS sequence"/>
</dbReference>
<accession>A0A9Q3H446</accession>
<protein>
    <submittedName>
        <fullName evidence="2">Uncharacterized protein</fullName>
    </submittedName>
</protein>
<evidence type="ECO:0000313" key="2">
    <source>
        <dbReference type="EMBL" id="MBW0489249.1"/>
    </source>
</evidence>
<dbReference type="SUPFAM" id="SSF53756">
    <property type="entry name" value="UDP-Glycosyltransferase/glycogen phosphorylase"/>
    <property type="match status" value="1"/>
</dbReference>
<reference evidence="2" key="1">
    <citation type="submission" date="2021-03" db="EMBL/GenBank/DDBJ databases">
        <title>Draft genome sequence of rust myrtle Austropuccinia psidii MF-1, a brazilian biotype.</title>
        <authorList>
            <person name="Quecine M.C."/>
            <person name="Pachon D.M.R."/>
            <person name="Bonatelli M.L."/>
            <person name="Correr F.H."/>
            <person name="Franceschini L.M."/>
            <person name="Leite T.F."/>
            <person name="Margarido G.R.A."/>
            <person name="Almeida C.A."/>
            <person name="Ferrarezi J.A."/>
            <person name="Labate C.A."/>
        </authorList>
    </citation>
    <scope>NUCLEOTIDE SEQUENCE</scope>
    <source>
        <strain evidence="2">MF-1</strain>
    </source>
</reference>
<dbReference type="Pfam" id="PF00982">
    <property type="entry name" value="Glyco_transf_20"/>
    <property type="match status" value="1"/>
</dbReference>
<feature type="signal peptide" evidence="1">
    <location>
        <begin position="1"/>
        <end position="20"/>
    </location>
</feature>
<dbReference type="OrthoDB" id="755951at2759"/>
<dbReference type="Gene3D" id="3.40.50.2000">
    <property type="entry name" value="Glycogen Phosphorylase B"/>
    <property type="match status" value="1"/>
</dbReference>
<keyword evidence="3" id="KW-1185">Reference proteome</keyword>
<dbReference type="GO" id="GO:0034605">
    <property type="term" value="P:cellular response to heat"/>
    <property type="evidence" value="ECO:0007669"/>
    <property type="project" value="TreeGrafter"/>
</dbReference>
<evidence type="ECO:0000256" key="1">
    <source>
        <dbReference type="SAM" id="SignalP"/>
    </source>
</evidence>
<dbReference type="GO" id="GO:0005946">
    <property type="term" value="C:alpha,alpha-trehalose-phosphate synthase complex (UDP-forming)"/>
    <property type="evidence" value="ECO:0007669"/>
    <property type="project" value="TreeGrafter"/>
</dbReference>
<dbReference type="PANTHER" id="PTHR10788:SF106">
    <property type="entry name" value="BCDNA.GH08860"/>
    <property type="match status" value="1"/>
</dbReference>
<feature type="chain" id="PRO_5040277324" evidence="1">
    <location>
        <begin position="21"/>
        <end position="138"/>
    </location>
</feature>
<name>A0A9Q3H446_9BASI</name>
<dbReference type="AlphaFoldDB" id="A0A9Q3H446"/>
<dbReference type="EMBL" id="AVOT02009987">
    <property type="protein sequence ID" value="MBW0489249.1"/>
    <property type="molecule type" value="Genomic_DNA"/>
</dbReference>
<dbReference type="GO" id="GO:0005992">
    <property type="term" value="P:trehalose biosynthetic process"/>
    <property type="evidence" value="ECO:0007669"/>
    <property type="project" value="InterPro"/>
</dbReference>
<organism evidence="2 3">
    <name type="scientific">Austropuccinia psidii MF-1</name>
    <dbReference type="NCBI Taxonomy" id="1389203"/>
    <lineage>
        <taxon>Eukaryota</taxon>
        <taxon>Fungi</taxon>
        <taxon>Dikarya</taxon>
        <taxon>Basidiomycota</taxon>
        <taxon>Pucciniomycotina</taxon>
        <taxon>Pucciniomycetes</taxon>
        <taxon>Pucciniales</taxon>
        <taxon>Sphaerophragmiaceae</taxon>
        <taxon>Austropuccinia</taxon>
    </lineage>
</organism>
<comment type="caution">
    <text evidence="2">The sequence shown here is derived from an EMBL/GenBank/DDBJ whole genome shotgun (WGS) entry which is preliminary data.</text>
</comment>
<dbReference type="InterPro" id="IPR001830">
    <property type="entry name" value="Glyco_trans_20"/>
</dbReference>
<dbReference type="GO" id="GO:0005829">
    <property type="term" value="C:cytosol"/>
    <property type="evidence" value="ECO:0007669"/>
    <property type="project" value="TreeGrafter"/>
</dbReference>
<dbReference type="GO" id="GO:0004805">
    <property type="term" value="F:trehalose-phosphatase activity"/>
    <property type="evidence" value="ECO:0007669"/>
    <property type="project" value="TreeGrafter"/>
</dbReference>
<evidence type="ECO:0000313" key="3">
    <source>
        <dbReference type="Proteomes" id="UP000765509"/>
    </source>
</evidence>
<gene>
    <name evidence="2" type="ORF">O181_028964</name>
</gene>